<reference evidence="1 2" key="1">
    <citation type="journal article" date="2019" name="Sci. Rep.">
        <title>Orb-weaving spider Araneus ventricosus genome elucidates the spidroin gene catalogue.</title>
        <authorList>
            <person name="Kono N."/>
            <person name="Nakamura H."/>
            <person name="Ohtoshi R."/>
            <person name="Moran D.A.P."/>
            <person name="Shinohara A."/>
            <person name="Yoshida Y."/>
            <person name="Fujiwara M."/>
            <person name="Mori M."/>
            <person name="Tomita M."/>
            <person name="Arakawa K."/>
        </authorList>
    </citation>
    <scope>NUCLEOTIDE SEQUENCE [LARGE SCALE GENOMIC DNA]</scope>
</reference>
<gene>
    <name evidence="1" type="ORF">AVEN_262534_1</name>
</gene>
<comment type="caution">
    <text evidence="1">The sequence shown here is derived from an EMBL/GenBank/DDBJ whole genome shotgun (WGS) entry which is preliminary data.</text>
</comment>
<organism evidence="1 2">
    <name type="scientific">Araneus ventricosus</name>
    <name type="common">Orbweaver spider</name>
    <name type="synonym">Epeira ventricosa</name>
    <dbReference type="NCBI Taxonomy" id="182803"/>
    <lineage>
        <taxon>Eukaryota</taxon>
        <taxon>Metazoa</taxon>
        <taxon>Ecdysozoa</taxon>
        <taxon>Arthropoda</taxon>
        <taxon>Chelicerata</taxon>
        <taxon>Arachnida</taxon>
        <taxon>Araneae</taxon>
        <taxon>Araneomorphae</taxon>
        <taxon>Entelegynae</taxon>
        <taxon>Araneoidea</taxon>
        <taxon>Araneidae</taxon>
        <taxon>Araneus</taxon>
    </lineage>
</organism>
<evidence type="ECO:0000313" key="1">
    <source>
        <dbReference type="EMBL" id="GBN97093.1"/>
    </source>
</evidence>
<dbReference type="EMBL" id="BGPR01026961">
    <property type="protein sequence ID" value="GBN97093.1"/>
    <property type="molecule type" value="Genomic_DNA"/>
</dbReference>
<dbReference type="AlphaFoldDB" id="A0A4Y2TBD2"/>
<evidence type="ECO:0000313" key="2">
    <source>
        <dbReference type="Proteomes" id="UP000499080"/>
    </source>
</evidence>
<accession>A0A4Y2TBD2</accession>
<sequence length="107" mass="12415">MWNLGHTVSYCADPRISLNPGPVLLNVPPAMLTTSERSFDEPSYGRYYSTAHHPSKSAFPRMSSEGCWNKEKIFDEPSNYLHCPINYFNLTLQNARRKRDYLAFLQR</sequence>
<keyword evidence="2" id="KW-1185">Reference proteome</keyword>
<proteinExistence type="predicted"/>
<dbReference type="Proteomes" id="UP000499080">
    <property type="component" value="Unassembled WGS sequence"/>
</dbReference>
<protein>
    <submittedName>
        <fullName evidence="1">Uncharacterized protein</fullName>
    </submittedName>
</protein>
<name>A0A4Y2TBD2_ARAVE</name>